<evidence type="ECO:0000313" key="2">
    <source>
        <dbReference type="EMBL" id="GMA84866.1"/>
    </source>
</evidence>
<evidence type="ECO:0000256" key="1">
    <source>
        <dbReference type="SAM" id="MobiDB-lite"/>
    </source>
</evidence>
<dbReference type="Proteomes" id="UP001157017">
    <property type="component" value="Unassembled WGS sequence"/>
</dbReference>
<evidence type="ECO:0000313" key="3">
    <source>
        <dbReference type="Proteomes" id="UP001157017"/>
    </source>
</evidence>
<accession>A0ABQ6J9K8</accession>
<feature type="region of interest" description="Disordered" evidence="1">
    <location>
        <begin position="103"/>
        <end position="124"/>
    </location>
</feature>
<comment type="caution">
    <text evidence="2">The sequence shown here is derived from an EMBL/GenBank/DDBJ whole genome shotgun (WGS) entry which is preliminary data.</text>
</comment>
<protein>
    <submittedName>
        <fullName evidence="2">Uncharacterized protein</fullName>
    </submittedName>
</protein>
<gene>
    <name evidence="2" type="ORF">GCM10025868_01160</name>
</gene>
<name>A0ABQ6J9K8_9ACTN</name>
<organism evidence="2 3">
    <name type="scientific">Angustibacter aerolatus</name>
    <dbReference type="NCBI Taxonomy" id="1162965"/>
    <lineage>
        <taxon>Bacteria</taxon>
        <taxon>Bacillati</taxon>
        <taxon>Actinomycetota</taxon>
        <taxon>Actinomycetes</taxon>
        <taxon>Kineosporiales</taxon>
        <taxon>Kineosporiaceae</taxon>
    </lineage>
</organism>
<feature type="region of interest" description="Disordered" evidence="1">
    <location>
        <begin position="26"/>
        <end position="87"/>
    </location>
</feature>
<sequence length="124" mass="13383">MHEQVRAARCHVHLARSQRCAVARLTHRQPGAARQHLGQPGAGSVADVHGDEHRRRQVGLEPPSALASGSRLPAEPPTTTQTGGVGCRLMRWRYPVGGAACTDVAARPSDVTPWSERGRRQETA</sequence>
<dbReference type="EMBL" id="BSUZ01000001">
    <property type="protein sequence ID" value="GMA84866.1"/>
    <property type="molecule type" value="Genomic_DNA"/>
</dbReference>
<reference evidence="3" key="1">
    <citation type="journal article" date="2019" name="Int. J. Syst. Evol. Microbiol.">
        <title>The Global Catalogue of Microorganisms (GCM) 10K type strain sequencing project: providing services to taxonomists for standard genome sequencing and annotation.</title>
        <authorList>
            <consortium name="The Broad Institute Genomics Platform"/>
            <consortium name="The Broad Institute Genome Sequencing Center for Infectious Disease"/>
            <person name="Wu L."/>
            <person name="Ma J."/>
        </authorList>
    </citation>
    <scope>NUCLEOTIDE SEQUENCE [LARGE SCALE GENOMIC DNA]</scope>
    <source>
        <strain evidence="3">NBRC 108730</strain>
    </source>
</reference>
<keyword evidence="3" id="KW-1185">Reference proteome</keyword>
<proteinExistence type="predicted"/>